<dbReference type="PANTHER" id="PTHR16301">
    <property type="entry name" value="IMPACT-RELATED"/>
    <property type="match status" value="1"/>
</dbReference>
<dbReference type="Pfam" id="PF05773">
    <property type="entry name" value="RWD"/>
    <property type="match status" value="1"/>
</dbReference>
<evidence type="ECO:0000256" key="5">
    <source>
        <dbReference type="ARBA" id="ARBA00022845"/>
    </source>
</evidence>
<evidence type="ECO:0000256" key="1">
    <source>
        <dbReference type="ARBA" id="ARBA00004496"/>
    </source>
</evidence>
<reference evidence="9" key="1">
    <citation type="journal article" date="2020" name="Stud. Mycol.">
        <title>101 Dothideomycetes genomes: a test case for predicting lifestyles and emergence of pathogens.</title>
        <authorList>
            <person name="Haridas S."/>
            <person name="Albert R."/>
            <person name="Binder M."/>
            <person name="Bloem J."/>
            <person name="Labutti K."/>
            <person name="Salamov A."/>
            <person name="Andreopoulos B."/>
            <person name="Baker S."/>
            <person name="Barry K."/>
            <person name="Bills G."/>
            <person name="Bluhm B."/>
            <person name="Cannon C."/>
            <person name="Castanera R."/>
            <person name="Culley D."/>
            <person name="Daum C."/>
            <person name="Ezra D."/>
            <person name="Gonzalez J."/>
            <person name="Henrissat B."/>
            <person name="Kuo A."/>
            <person name="Liang C."/>
            <person name="Lipzen A."/>
            <person name="Lutzoni F."/>
            <person name="Magnuson J."/>
            <person name="Mondo S."/>
            <person name="Nolan M."/>
            <person name="Ohm R."/>
            <person name="Pangilinan J."/>
            <person name="Park H.-J."/>
            <person name="Ramirez L."/>
            <person name="Alfaro M."/>
            <person name="Sun H."/>
            <person name="Tritt A."/>
            <person name="Yoshinaga Y."/>
            <person name="Zwiers L.-H."/>
            <person name="Turgeon B."/>
            <person name="Goodwin S."/>
            <person name="Spatafora J."/>
            <person name="Crous P."/>
            <person name="Grigoriev I."/>
        </authorList>
    </citation>
    <scope>NUCLEOTIDE SEQUENCE</scope>
    <source>
        <strain evidence="9">CBS 113979</strain>
    </source>
</reference>
<dbReference type="Pfam" id="PF01205">
    <property type="entry name" value="Impact_N"/>
    <property type="match status" value="1"/>
</dbReference>
<dbReference type="PROSITE" id="PS50908">
    <property type="entry name" value="RWD"/>
    <property type="match status" value="1"/>
</dbReference>
<dbReference type="SUPFAM" id="SSF54211">
    <property type="entry name" value="Ribosomal protein S5 domain 2-like"/>
    <property type="match status" value="1"/>
</dbReference>
<comment type="similarity">
    <text evidence="2">Belongs to the IMPACT family.</text>
</comment>
<organism evidence="9 10">
    <name type="scientific">Aulographum hederae CBS 113979</name>
    <dbReference type="NCBI Taxonomy" id="1176131"/>
    <lineage>
        <taxon>Eukaryota</taxon>
        <taxon>Fungi</taxon>
        <taxon>Dikarya</taxon>
        <taxon>Ascomycota</taxon>
        <taxon>Pezizomycotina</taxon>
        <taxon>Dothideomycetes</taxon>
        <taxon>Pleosporomycetidae</taxon>
        <taxon>Aulographales</taxon>
        <taxon>Aulographaceae</taxon>
    </lineage>
</organism>
<dbReference type="InterPro" id="IPR036956">
    <property type="entry name" value="Impact_N_sf"/>
</dbReference>
<protein>
    <submittedName>
        <fullName evidence="9">UPF0029-domain-containing protein</fullName>
    </submittedName>
</protein>
<dbReference type="PROSITE" id="PS00910">
    <property type="entry name" value="UPF0029"/>
    <property type="match status" value="1"/>
</dbReference>
<sequence length="313" mass="33315">MASTPIPAALEDEVTSINSIYDSSDSSLQTLELQPASSSTSSDSRILTILRLPYLTPSISLRLAFPSSYPDAPPQVLGTHSVGENAPIGAGTHAVEVAKDVMEREFRAGEPVIFDFIGAVVPLLESEDPGALEEERPEGFKGDEGPRNGLEKITSSEGGDNKVLGFKEGEEPPWVISETVTEKKSVFVARAAKVKSPEQAKAFIEHLVETDKKVAKATHNISAWRIGGAGGEGTPTYQDYDDDGETAAGGRLLRLMQMMEVWDVVVVVTRWYGGILLGPARFGVINGVARDALMKGGFAKEESGGGGGKKGKK</sequence>
<evidence type="ECO:0000259" key="8">
    <source>
        <dbReference type="PROSITE" id="PS50908"/>
    </source>
</evidence>
<evidence type="ECO:0000256" key="4">
    <source>
        <dbReference type="ARBA" id="ARBA00022491"/>
    </source>
</evidence>
<proteinExistence type="inferred from homology"/>
<evidence type="ECO:0000256" key="3">
    <source>
        <dbReference type="ARBA" id="ARBA00022490"/>
    </source>
</evidence>
<dbReference type="InterPro" id="IPR006575">
    <property type="entry name" value="RWD_dom"/>
</dbReference>
<keyword evidence="6" id="KW-0346">Stress response</keyword>
<dbReference type="GO" id="GO:0006446">
    <property type="term" value="P:regulation of translational initiation"/>
    <property type="evidence" value="ECO:0007669"/>
    <property type="project" value="TreeGrafter"/>
</dbReference>
<dbReference type="EMBL" id="ML977140">
    <property type="protein sequence ID" value="KAF1991250.1"/>
    <property type="molecule type" value="Genomic_DNA"/>
</dbReference>
<dbReference type="GO" id="GO:0005737">
    <property type="term" value="C:cytoplasm"/>
    <property type="evidence" value="ECO:0007669"/>
    <property type="project" value="UniProtKB-SubCell"/>
</dbReference>
<dbReference type="OrthoDB" id="69641at2759"/>
<keyword evidence="4" id="KW-0678">Repressor</keyword>
<dbReference type="InterPro" id="IPR020569">
    <property type="entry name" value="UPF0029_Impact_CS"/>
</dbReference>
<evidence type="ECO:0000256" key="7">
    <source>
        <dbReference type="SAM" id="MobiDB-lite"/>
    </source>
</evidence>
<gene>
    <name evidence="9" type="ORF">K402DRAFT_323502</name>
</gene>
<dbReference type="InterPro" id="IPR016135">
    <property type="entry name" value="UBQ-conjugating_enzyme/RWD"/>
</dbReference>
<dbReference type="SUPFAM" id="SSF54495">
    <property type="entry name" value="UBC-like"/>
    <property type="match status" value="1"/>
</dbReference>
<accession>A0A6G1HDZ9</accession>
<evidence type="ECO:0000256" key="6">
    <source>
        <dbReference type="ARBA" id="ARBA00023016"/>
    </source>
</evidence>
<dbReference type="AlphaFoldDB" id="A0A6G1HDZ9"/>
<evidence type="ECO:0000313" key="9">
    <source>
        <dbReference type="EMBL" id="KAF1991250.1"/>
    </source>
</evidence>
<evidence type="ECO:0000256" key="2">
    <source>
        <dbReference type="ARBA" id="ARBA00007665"/>
    </source>
</evidence>
<comment type="subcellular location">
    <subcellularLocation>
        <location evidence="1">Cytoplasm</location>
    </subcellularLocation>
</comment>
<dbReference type="InterPro" id="IPR023582">
    <property type="entry name" value="Impact"/>
</dbReference>
<dbReference type="Gene3D" id="3.30.230.30">
    <property type="entry name" value="Impact, N-terminal domain"/>
    <property type="match status" value="1"/>
</dbReference>
<name>A0A6G1HDZ9_9PEZI</name>
<evidence type="ECO:0000313" key="10">
    <source>
        <dbReference type="Proteomes" id="UP000800041"/>
    </source>
</evidence>
<dbReference type="PANTHER" id="PTHR16301:SF25">
    <property type="entry name" value="PROTEIN IMPACT"/>
    <property type="match status" value="1"/>
</dbReference>
<dbReference type="InterPro" id="IPR020568">
    <property type="entry name" value="Ribosomal_Su5_D2-typ_SF"/>
</dbReference>
<feature type="compositionally biased region" description="Basic and acidic residues" evidence="7">
    <location>
        <begin position="133"/>
        <end position="150"/>
    </location>
</feature>
<feature type="region of interest" description="Disordered" evidence="7">
    <location>
        <begin position="128"/>
        <end position="166"/>
    </location>
</feature>
<dbReference type="InterPro" id="IPR001498">
    <property type="entry name" value="Impact_N"/>
</dbReference>
<dbReference type="Proteomes" id="UP000800041">
    <property type="component" value="Unassembled WGS sequence"/>
</dbReference>
<keyword evidence="10" id="KW-1185">Reference proteome</keyword>
<keyword evidence="5" id="KW-0810">Translation regulation</keyword>
<keyword evidence="3" id="KW-0963">Cytoplasm</keyword>
<feature type="domain" description="RWD" evidence="8">
    <location>
        <begin position="12"/>
        <end position="127"/>
    </location>
</feature>
<dbReference type="GO" id="GO:0140469">
    <property type="term" value="P:GCN2-mediated signaling"/>
    <property type="evidence" value="ECO:0007669"/>
    <property type="project" value="TreeGrafter"/>
</dbReference>